<comment type="catalytic activity">
    <reaction evidence="8">
        <text>fluoride(in) = fluoride(out)</text>
        <dbReference type="Rhea" id="RHEA:76159"/>
        <dbReference type="ChEBI" id="CHEBI:17051"/>
    </reaction>
    <physiologicalReaction direction="left-to-right" evidence="8">
        <dbReference type="Rhea" id="RHEA:76160"/>
    </physiologicalReaction>
</comment>
<protein>
    <recommendedName>
        <fullName evidence="10">Fluoride-specific ion channel FluC</fullName>
    </recommendedName>
</protein>
<keyword evidence="2 10" id="KW-1003">Cell membrane</keyword>
<evidence type="ECO:0000256" key="5">
    <source>
        <dbReference type="ARBA" id="ARBA00023136"/>
    </source>
</evidence>
<evidence type="ECO:0000256" key="9">
    <source>
        <dbReference type="ARBA" id="ARBA00049940"/>
    </source>
</evidence>
<dbReference type="Proteomes" id="UP000298653">
    <property type="component" value="Chromosome"/>
</dbReference>
<keyword evidence="4 10" id="KW-1133">Transmembrane helix</keyword>
<evidence type="ECO:0000256" key="2">
    <source>
        <dbReference type="ARBA" id="ARBA00022475"/>
    </source>
</evidence>
<feature type="transmembrane region" description="Helical" evidence="10">
    <location>
        <begin position="99"/>
        <end position="119"/>
    </location>
</feature>
<comment type="function">
    <text evidence="9 10">Fluoride-specific ion channel. Important for reducing fluoride concentration in the cell, thus reducing its toxicity.</text>
</comment>
<dbReference type="OrthoDB" id="9815830at2"/>
<evidence type="ECO:0000256" key="1">
    <source>
        <dbReference type="ARBA" id="ARBA00004651"/>
    </source>
</evidence>
<feature type="transmembrane region" description="Helical" evidence="10">
    <location>
        <begin position="64"/>
        <end position="84"/>
    </location>
</feature>
<organism evidence="11 12">
    <name type="scientific">Anaerostipes rhamnosivorans</name>
    <dbReference type="NCBI Taxonomy" id="1229621"/>
    <lineage>
        <taxon>Bacteria</taxon>
        <taxon>Bacillati</taxon>
        <taxon>Bacillota</taxon>
        <taxon>Clostridia</taxon>
        <taxon>Lachnospirales</taxon>
        <taxon>Lachnospiraceae</taxon>
        <taxon>Anaerostipes</taxon>
    </lineage>
</organism>
<keyword evidence="5 10" id="KW-0472">Membrane</keyword>
<proteinExistence type="inferred from homology"/>
<dbReference type="KEGG" id="arf:AR1Y2_0879"/>
<keyword evidence="10" id="KW-0813">Transport</keyword>
<comment type="activity regulation">
    <text evidence="10">Na(+) is not transported, but it plays an essential structural role and its presence is essential for fluoride channel function.</text>
</comment>
<dbReference type="PANTHER" id="PTHR28259">
    <property type="entry name" value="FLUORIDE EXPORT PROTEIN 1-RELATED"/>
    <property type="match status" value="1"/>
</dbReference>
<dbReference type="HAMAP" id="MF_00454">
    <property type="entry name" value="FluC"/>
    <property type="match status" value="1"/>
</dbReference>
<name>A0A4P8IET7_9FIRM</name>
<gene>
    <name evidence="10" type="primary">fluC</name>
    <name evidence="10" type="synonym">crcB</name>
    <name evidence="11" type="ORF">AR1Y2_0879</name>
</gene>
<dbReference type="RefSeq" id="WP_137327891.1">
    <property type="nucleotide sequence ID" value="NZ_CP040058.1"/>
</dbReference>
<evidence type="ECO:0000256" key="8">
    <source>
        <dbReference type="ARBA" id="ARBA00035585"/>
    </source>
</evidence>
<feature type="transmembrane region" description="Helical" evidence="10">
    <location>
        <begin position="32"/>
        <end position="52"/>
    </location>
</feature>
<dbReference type="Pfam" id="PF02537">
    <property type="entry name" value="CRCB"/>
    <property type="match status" value="1"/>
</dbReference>
<keyword evidence="10" id="KW-0406">Ion transport</keyword>
<dbReference type="NCBIfam" id="TIGR00494">
    <property type="entry name" value="crcB"/>
    <property type="match status" value="1"/>
</dbReference>
<dbReference type="GO" id="GO:0062054">
    <property type="term" value="F:fluoride channel activity"/>
    <property type="evidence" value="ECO:0007669"/>
    <property type="project" value="UniProtKB-UniRule"/>
</dbReference>
<keyword evidence="10" id="KW-0479">Metal-binding</keyword>
<dbReference type="GO" id="GO:0140114">
    <property type="term" value="P:cellular detoxification of fluoride"/>
    <property type="evidence" value="ECO:0007669"/>
    <property type="project" value="UniProtKB-UniRule"/>
</dbReference>
<sequence length="121" mass="12617">MVQCIFVGLGGFLGAVFRYLLGLIPISAQLRIPVVTLGINVLGALVIGMIAGWTGRVPTGNPNLVLFLKTGLCGGFTTFSTFALETGTLVSEGRLREGIFYVVLSVILSVLAVFAGRAVTG</sequence>
<dbReference type="GO" id="GO:0046872">
    <property type="term" value="F:metal ion binding"/>
    <property type="evidence" value="ECO:0007669"/>
    <property type="project" value="UniProtKB-KW"/>
</dbReference>
<keyword evidence="12" id="KW-1185">Reference proteome</keyword>
<dbReference type="EMBL" id="CP040058">
    <property type="protein sequence ID" value="QCP34333.1"/>
    <property type="molecule type" value="Genomic_DNA"/>
</dbReference>
<comment type="similarity">
    <text evidence="7 10">Belongs to the fluoride channel Fluc/FEX (TC 1.A.43) family.</text>
</comment>
<evidence type="ECO:0000256" key="7">
    <source>
        <dbReference type="ARBA" id="ARBA00035120"/>
    </source>
</evidence>
<dbReference type="GO" id="GO:0005886">
    <property type="term" value="C:plasma membrane"/>
    <property type="evidence" value="ECO:0007669"/>
    <property type="project" value="UniProtKB-SubCell"/>
</dbReference>
<comment type="subcellular location">
    <subcellularLocation>
        <location evidence="1 10">Cell membrane</location>
        <topology evidence="1 10">Multi-pass membrane protein</topology>
    </subcellularLocation>
</comment>
<evidence type="ECO:0000313" key="12">
    <source>
        <dbReference type="Proteomes" id="UP000298653"/>
    </source>
</evidence>
<feature type="binding site" evidence="10">
    <location>
        <position position="74"/>
    </location>
    <ligand>
        <name>Na(+)</name>
        <dbReference type="ChEBI" id="CHEBI:29101"/>
        <note>structural</note>
    </ligand>
</feature>
<dbReference type="AlphaFoldDB" id="A0A4P8IET7"/>
<evidence type="ECO:0000256" key="4">
    <source>
        <dbReference type="ARBA" id="ARBA00022989"/>
    </source>
</evidence>
<accession>A0A4P8IET7</accession>
<feature type="binding site" evidence="10">
    <location>
        <position position="77"/>
    </location>
    <ligand>
        <name>Na(+)</name>
        <dbReference type="ChEBI" id="CHEBI:29101"/>
        <note>structural</note>
    </ligand>
</feature>
<keyword evidence="6 10" id="KW-0407">Ion channel</keyword>
<reference evidence="11 12" key="1">
    <citation type="submission" date="2019-05" db="EMBL/GenBank/DDBJ databases">
        <title>Complete genome sequencing of Anaerostipes rhamnosivorans.</title>
        <authorList>
            <person name="Bui T.P.N."/>
            <person name="de Vos W.M."/>
        </authorList>
    </citation>
    <scope>NUCLEOTIDE SEQUENCE [LARGE SCALE GENOMIC DNA]</scope>
    <source>
        <strain evidence="11 12">1y2</strain>
    </source>
</reference>
<evidence type="ECO:0000313" key="11">
    <source>
        <dbReference type="EMBL" id="QCP34333.1"/>
    </source>
</evidence>
<dbReference type="PANTHER" id="PTHR28259:SF1">
    <property type="entry name" value="FLUORIDE EXPORT PROTEIN 1-RELATED"/>
    <property type="match status" value="1"/>
</dbReference>
<dbReference type="InterPro" id="IPR003691">
    <property type="entry name" value="FluC"/>
</dbReference>
<evidence type="ECO:0000256" key="6">
    <source>
        <dbReference type="ARBA" id="ARBA00023303"/>
    </source>
</evidence>
<keyword evidence="10" id="KW-0915">Sodium</keyword>
<evidence type="ECO:0000256" key="3">
    <source>
        <dbReference type="ARBA" id="ARBA00022692"/>
    </source>
</evidence>
<evidence type="ECO:0000256" key="10">
    <source>
        <dbReference type="HAMAP-Rule" id="MF_00454"/>
    </source>
</evidence>
<keyword evidence="3 10" id="KW-0812">Transmembrane</keyword>